<reference evidence="1 2" key="1">
    <citation type="submission" date="2015-09" db="EMBL/GenBank/DDBJ databases">
        <authorList>
            <consortium name="Pathogen Informatics"/>
        </authorList>
    </citation>
    <scope>NUCLEOTIDE SEQUENCE [LARGE SCALE GENOMIC DNA]</scope>
    <source>
        <strain evidence="1 2">2789STDY5834957</strain>
    </source>
</reference>
<evidence type="ECO:0000313" key="2">
    <source>
        <dbReference type="Proteomes" id="UP000095762"/>
    </source>
</evidence>
<organism evidence="1 2">
    <name type="scientific">Blautia obeum</name>
    <dbReference type="NCBI Taxonomy" id="40520"/>
    <lineage>
        <taxon>Bacteria</taxon>
        <taxon>Bacillati</taxon>
        <taxon>Bacillota</taxon>
        <taxon>Clostridia</taxon>
        <taxon>Lachnospirales</taxon>
        <taxon>Lachnospiraceae</taxon>
        <taxon>Blautia</taxon>
    </lineage>
</organism>
<protein>
    <submittedName>
        <fullName evidence="1">Uncharacterized protein</fullName>
    </submittedName>
</protein>
<evidence type="ECO:0000313" key="1">
    <source>
        <dbReference type="EMBL" id="CUP59501.1"/>
    </source>
</evidence>
<dbReference type="RefSeq" id="WP_055059140.1">
    <property type="nucleotide sequence ID" value="NZ_CZBP01000001.1"/>
</dbReference>
<gene>
    <name evidence="1" type="ORF">ERS852569_00103</name>
</gene>
<dbReference type="EMBL" id="CZBP01000001">
    <property type="protein sequence ID" value="CUP59501.1"/>
    <property type="molecule type" value="Genomic_DNA"/>
</dbReference>
<proteinExistence type="predicted"/>
<accession>A0A174PIV9</accession>
<dbReference type="Proteomes" id="UP000095762">
    <property type="component" value="Unassembled WGS sequence"/>
</dbReference>
<sequence>MTKTEFLEYVRKNNIDLKKYNFVIGEKSNTPYTVGCYEEGEKWYLYEVGERQNFSIVKSGDEKEIFDYLYFKLRGNISM</sequence>
<name>A0A174PIV9_9FIRM</name>
<dbReference type="AlphaFoldDB" id="A0A174PIV9"/>